<protein>
    <recommendedName>
        <fullName evidence="1">RNA-directed DNA polymerase</fullName>
        <ecNumber evidence="1">2.7.7.49</ecNumber>
    </recommendedName>
</protein>
<dbReference type="AlphaFoldDB" id="A0A4R3KJ12"/>
<dbReference type="Proteomes" id="UP000295807">
    <property type="component" value="Unassembled WGS sequence"/>
</dbReference>
<keyword evidence="5" id="KW-0460">Magnesium</keyword>
<dbReference type="Pfam" id="PF08388">
    <property type="entry name" value="GIIM"/>
    <property type="match status" value="1"/>
</dbReference>
<comment type="catalytic activity">
    <reaction evidence="9">
        <text>DNA(n) + a 2'-deoxyribonucleoside 5'-triphosphate = DNA(n+1) + diphosphate</text>
        <dbReference type="Rhea" id="RHEA:22508"/>
        <dbReference type="Rhea" id="RHEA-COMP:17339"/>
        <dbReference type="Rhea" id="RHEA-COMP:17340"/>
        <dbReference type="ChEBI" id="CHEBI:33019"/>
        <dbReference type="ChEBI" id="CHEBI:61560"/>
        <dbReference type="ChEBI" id="CHEBI:173112"/>
        <dbReference type="EC" id="2.7.7.49"/>
    </reaction>
</comment>
<dbReference type="PROSITE" id="PS50878">
    <property type="entry name" value="RT_POL"/>
    <property type="match status" value="1"/>
</dbReference>
<proteinExistence type="inferred from homology"/>
<dbReference type="InterPro" id="IPR051083">
    <property type="entry name" value="GrpII_Intron_Splice-Mob/Def"/>
</dbReference>
<dbReference type="InterPro" id="IPR000477">
    <property type="entry name" value="RT_dom"/>
</dbReference>
<feature type="non-terminal residue" evidence="11">
    <location>
        <position position="413"/>
    </location>
</feature>
<dbReference type="EMBL" id="SMAD01000040">
    <property type="protein sequence ID" value="TCS83425.1"/>
    <property type="molecule type" value="Genomic_DNA"/>
</dbReference>
<dbReference type="InterPro" id="IPR030931">
    <property type="entry name" value="Group_II_RT_mat"/>
</dbReference>
<evidence type="ECO:0000256" key="4">
    <source>
        <dbReference type="ARBA" id="ARBA00022723"/>
    </source>
</evidence>
<name>A0A4R3KJ12_9SPHI</name>
<dbReference type="PANTHER" id="PTHR34047">
    <property type="entry name" value="NUCLEAR INTRON MATURASE 1, MITOCHONDRIAL-RELATED"/>
    <property type="match status" value="1"/>
</dbReference>
<dbReference type="PRINTS" id="PR00866">
    <property type="entry name" value="RNADNAPOLMS"/>
</dbReference>
<keyword evidence="7" id="KW-0051">Antiviral defense</keyword>
<dbReference type="InterPro" id="IPR013597">
    <property type="entry name" value="Mat_intron_G2"/>
</dbReference>
<dbReference type="GO" id="GO:0046872">
    <property type="term" value="F:metal ion binding"/>
    <property type="evidence" value="ECO:0007669"/>
    <property type="project" value="UniProtKB-KW"/>
</dbReference>
<dbReference type="NCBIfam" id="TIGR04416">
    <property type="entry name" value="group_II_RT_mat"/>
    <property type="match status" value="1"/>
</dbReference>
<keyword evidence="12" id="KW-1185">Reference proteome</keyword>
<keyword evidence="4" id="KW-0479">Metal-binding</keyword>
<dbReference type="SUPFAM" id="SSF56672">
    <property type="entry name" value="DNA/RNA polymerases"/>
    <property type="match status" value="1"/>
</dbReference>
<organism evidence="11 12">
    <name type="scientific">Anseongella ginsenosidimutans</name>
    <dbReference type="NCBI Taxonomy" id="496056"/>
    <lineage>
        <taxon>Bacteria</taxon>
        <taxon>Pseudomonadati</taxon>
        <taxon>Bacteroidota</taxon>
        <taxon>Sphingobacteriia</taxon>
        <taxon>Sphingobacteriales</taxon>
        <taxon>Sphingobacteriaceae</taxon>
        <taxon>Anseongella</taxon>
    </lineage>
</organism>
<evidence type="ECO:0000259" key="10">
    <source>
        <dbReference type="PROSITE" id="PS50878"/>
    </source>
</evidence>
<evidence type="ECO:0000256" key="7">
    <source>
        <dbReference type="ARBA" id="ARBA00023118"/>
    </source>
</evidence>
<reference evidence="11 12" key="1">
    <citation type="submission" date="2019-03" db="EMBL/GenBank/DDBJ databases">
        <title>Genomic Encyclopedia of Type Strains, Phase IV (KMG-IV): sequencing the most valuable type-strain genomes for metagenomic binning, comparative biology and taxonomic classification.</title>
        <authorList>
            <person name="Goeker M."/>
        </authorList>
    </citation>
    <scope>NUCLEOTIDE SEQUENCE [LARGE SCALE GENOMIC DNA]</scope>
    <source>
        <strain evidence="11 12">DSM 21100</strain>
    </source>
</reference>
<evidence type="ECO:0000256" key="5">
    <source>
        <dbReference type="ARBA" id="ARBA00022842"/>
    </source>
</evidence>
<dbReference type="InterPro" id="IPR043502">
    <property type="entry name" value="DNA/RNA_pol_sf"/>
</dbReference>
<dbReference type="Pfam" id="PF00078">
    <property type="entry name" value="RVT_1"/>
    <property type="match status" value="1"/>
</dbReference>
<dbReference type="CDD" id="cd01651">
    <property type="entry name" value="RT_G2_intron"/>
    <property type="match status" value="1"/>
</dbReference>
<evidence type="ECO:0000256" key="6">
    <source>
        <dbReference type="ARBA" id="ARBA00022918"/>
    </source>
</evidence>
<keyword evidence="3" id="KW-0548">Nucleotidyltransferase</keyword>
<comment type="caution">
    <text evidence="11">The sequence shown here is derived from an EMBL/GenBank/DDBJ whole genome shotgun (WGS) entry which is preliminary data.</text>
</comment>
<gene>
    <name evidence="11" type="ORF">EDD80_1404</name>
</gene>
<evidence type="ECO:0000313" key="12">
    <source>
        <dbReference type="Proteomes" id="UP000295807"/>
    </source>
</evidence>
<dbReference type="RefSeq" id="WP_243699171.1">
    <property type="nucleotide sequence ID" value="NZ_SMAD01000040.1"/>
</dbReference>
<dbReference type="InterPro" id="IPR000123">
    <property type="entry name" value="Reverse_transcriptase_msDNA"/>
</dbReference>
<evidence type="ECO:0000256" key="2">
    <source>
        <dbReference type="ARBA" id="ARBA00022679"/>
    </source>
</evidence>
<evidence type="ECO:0000256" key="8">
    <source>
        <dbReference type="ARBA" id="ARBA00034120"/>
    </source>
</evidence>
<evidence type="ECO:0000256" key="9">
    <source>
        <dbReference type="ARBA" id="ARBA00048173"/>
    </source>
</evidence>
<keyword evidence="6 11" id="KW-0695">RNA-directed DNA polymerase</keyword>
<dbReference type="GO" id="GO:0003964">
    <property type="term" value="F:RNA-directed DNA polymerase activity"/>
    <property type="evidence" value="ECO:0007669"/>
    <property type="project" value="UniProtKB-KW"/>
</dbReference>
<accession>A0A4R3KJ12</accession>
<dbReference type="EC" id="2.7.7.49" evidence="1"/>
<dbReference type="PANTHER" id="PTHR34047:SF8">
    <property type="entry name" value="PROTEIN YKFC"/>
    <property type="match status" value="1"/>
</dbReference>
<keyword evidence="2" id="KW-0808">Transferase</keyword>
<evidence type="ECO:0000256" key="3">
    <source>
        <dbReference type="ARBA" id="ARBA00022695"/>
    </source>
</evidence>
<comment type="similarity">
    <text evidence="8">Belongs to the bacterial reverse transcriptase family.</text>
</comment>
<evidence type="ECO:0000313" key="11">
    <source>
        <dbReference type="EMBL" id="TCS83425.1"/>
    </source>
</evidence>
<sequence>MELAYRKVVGNKGSAGIDGMEVSQLRPYLQTHWQRIKEELEGGIYCPQPVKKVTIPKPGGGQRMLGIPTVTDRLIQQAIQQVLSPIWEPTFSDQSYGFRAGRRASSAVEQAKTYQEQGYKYVVDMDLSNFFDEVNHRRLMSRIMEKTRGEWQLHRLIDRCLKAGIMEGGVLEPRSKGTPQGSPLSPLLSNIVLDELDKELEKRGHKFVRYADDCNVYVKTRQSGERVYASLTRFLEGKMRLKVNKEKSKADRLGKRKFLGFSFYWKKGGVGIRVSPESLRRLRQELKRLFRQGRGRNIGRFITEQLNPHLRGWLNYYRIADMKGIAEELDEWIRRRLRLIKWRQWKRRWTRRLRLMAAGLSEERAVQSSFNDRGPWWNSGASHMNQAFPKKYFRHLGLESLLDRYLIYKKTVG</sequence>
<evidence type="ECO:0000256" key="1">
    <source>
        <dbReference type="ARBA" id="ARBA00012493"/>
    </source>
</evidence>
<feature type="domain" description="Reverse transcriptase" evidence="10">
    <location>
        <begin position="36"/>
        <end position="263"/>
    </location>
</feature>
<dbReference type="GO" id="GO:0051607">
    <property type="term" value="P:defense response to virus"/>
    <property type="evidence" value="ECO:0007669"/>
    <property type="project" value="UniProtKB-KW"/>
</dbReference>
<dbReference type="GO" id="GO:0003723">
    <property type="term" value="F:RNA binding"/>
    <property type="evidence" value="ECO:0007669"/>
    <property type="project" value="InterPro"/>
</dbReference>